<organism evidence="3 4">
    <name type="scientific">Ottowia oryzae</name>
    <dbReference type="NCBI Taxonomy" id="2109914"/>
    <lineage>
        <taxon>Bacteria</taxon>
        <taxon>Pseudomonadati</taxon>
        <taxon>Pseudomonadota</taxon>
        <taxon>Betaproteobacteria</taxon>
        <taxon>Burkholderiales</taxon>
        <taxon>Comamonadaceae</taxon>
        <taxon>Ottowia</taxon>
    </lineage>
</organism>
<evidence type="ECO:0000256" key="2">
    <source>
        <dbReference type="SAM" id="Phobius"/>
    </source>
</evidence>
<protein>
    <submittedName>
        <fullName evidence="3">Nitrogen fixation protein FixH</fullName>
    </submittedName>
</protein>
<name>A0A2S0MF59_9BURK</name>
<dbReference type="Proteomes" id="UP000239709">
    <property type="component" value="Chromosome"/>
</dbReference>
<dbReference type="AlphaFoldDB" id="A0A2S0MF59"/>
<reference evidence="3 4" key="1">
    <citation type="submission" date="2018-03" db="EMBL/GenBank/DDBJ databases">
        <title>Genome sequencing of Ottowia sp.</title>
        <authorList>
            <person name="Kim S.-J."/>
            <person name="Heo J."/>
            <person name="Kwon S.-W."/>
        </authorList>
    </citation>
    <scope>NUCLEOTIDE SEQUENCE [LARGE SCALE GENOMIC DNA]</scope>
    <source>
        <strain evidence="3 4">KADR8-3</strain>
    </source>
</reference>
<keyword evidence="4" id="KW-1185">Reference proteome</keyword>
<dbReference type="EMBL" id="CP027666">
    <property type="protein sequence ID" value="AVO34353.1"/>
    <property type="molecule type" value="Genomic_DNA"/>
</dbReference>
<keyword evidence="2" id="KW-0472">Membrane</keyword>
<feature type="region of interest" description="Disordered" evidence="1">
    <location>
        <begin position="56"/>
        <end position="95"/>
    </location>
</feature>
<accession>A0A2S0MF59</accession>
<keyword evidence="2" id="KW-1133">Transmembrane helix</keyword>
<evidence type="ECO:0000256" key="1">
    <source>
        <dbReference type="SAM" id="MobiDB-lite"/>
    </source>
</evidence>
<sequence length="95" mass="10204">MSGPWWRYGHVWMVIGGPLVVVVASFVTLWLAVSTPDPVYTEADLQARDAARSLATDKVGHPLAPAMQARNHAATGVVPQAPAHAETESRPTPQH</sequence>
<evidence type="ECO:0000313" key="4">
    <source>
        <dbReference type="Proteomes" id="UP000239709"/>
    </source>
</evidence>
<proteinExistence type="predicted"/>
<dbReference type="OrthoDB" id="5295180at2"/>
<feature type="transmembrane region" description="Helical" evidence="2">
    <location>
        <begin position="12"/>
        <end position="33"/>
    </location>
</feature>
<gene>
    <name evidence="3" type="ORF">C6570_09025</name>
</gene>
<dbReference type="KEGG" id="otk:C6570_09025"/>
<keyword evidence="2" id="KW-0812">Transmembrane</keyword>
<evidence type="ECO:0000313" key="3">
    <source>
        <dbReference type="EMBL" id="AVO34353.1"/>
    </source>
</evidence>